<sequence>MVINNSSSFRRYTPPTCTLEIYNPQPFWGKWRYQSFPQYFSFQLHFDDPRIPKDNRSSIIGDRTLLEKLRQLVDEYINLYLDDRQIVRDNQTCDIPQDEHTEFICLSRESDYSHKLYYHGIEPQRETVEVILTNTQLFDLINALEAYYYDVTKSNQELGEAISSNLGLSIFITALVCIIGGWFWWRYEQNLALQQNPIDNQSQSSEAEEFDDDIEKVIPPSPLDPQSLPSIVTPEVPEELRNRESLPPPESTITRPPDNNPTAEIPQNFPENDSQATLTMETPPPPSVNDLPPSTVNNNSQGMNSQPSLSQTISLQPSSSNSNTIPSSPPKLNKLPVLSSSNSSVPNLNSFTSEDVSPSQFALNNINKTNDITPPIVIKNPTLPENINNLDTSKLVAKKLPPTSAEVEVKQYFISQWQPPENLQQSIEYRLQINSEGQLTKVTPIGQVAIIYLDRTNMPLLGKKIASSLEEDSQATIRLILSPNGDVQTFKE</sequence>
<evidence type="ECO:0000256" key="1">
    <source>
        <dbReference type="SAM" id="MobiDB-lite"/>
    </source>
</evidence>
<proteinExistence type="predicted"/>
<organism evidence="3">
    <name type="scientific">Cyanobacterium aponinum AL20115</name>
    <dbReference type="NCBI Taxonomy" id="3090662"/>
    <lineage>
        <taxon>Bacteria</taxon>
        <taxon>Bacillati</taxon>
        <taxon>Cyanobacteriota</taxon>
        <taxon>Cyanophyceae</taxon>
        <taxon>Oscillatoriophycideae</taxon>
        <taxon>Chroococcales</taxon>
        <taxon>Geminocystaceae</taxon>
        <taxon>Cyanobacterium</taxon>
    </lineage>
</organism>
<keyword evidence="2" id="KW-0472">Membrane</keyword>
<dbReference type="EMBL" id="CP138348">
    <property type="protein sequence ID" value="WPF87150.1"/>
    <property type="molecule type" value="Genomic_DNA"/>
</dbReference>
<gene>
    <name evidence="3" type="ORF">SAY89_10030</name>
</gene>
<evidence type="ECO:0000256" key="2">
    <source>
        <dbReference type="SAM" id="Phobius"/>
    </source>
</evidence>
<dbReference type="InterPro" id="IPR025569">
    <property type="entry name" value="DUF4335"/>
</dbReference>
<reference evidence="3" key="1">
    <citation type="submission" date="2023-11" db="EMBL/GenBank/DDBJ databases">
        <title>Genome sequence of Cyanobacterium aponinum BCRC AL20115.</title>
        <authorList>
            <person name="Chang H.-Y."/>
            <person name="Lin K.-M."/>
            <person name="Hsueh H.-T."/>
            <person name="Chu H.-A."/>
            <person name="Kuo C.-H."/>
        </authorList>
    </citation>
    <scope>NUCLEOTIDE SEQUENCE</scope>
    <source>
        <strain evidence="3">AL20115</strain>
    </source>
</reference>
<feature type="region of interest" description="Disordered" evidence="1">
    <location>
        <begin position="200"/>
        <end position="355"/>
    </location>
</feature>
<feature type="compositionally biased region" description="Polar residues" evidence="1">
    <location>
        <begin position="269"/>
        <end position="280"/>
    </location>
</feature>
<keyword evidence="2" id="KW-0812">Transmembrane</keyword>
<accession>A0AAF0Z926</accession>
<keyword evidence="2" id="KW-1133">Transmembrane helix</keyword>
<dbReference type="RefSeq" id="WP_320000869.1">
    <property type="nucleotide sequence ID" value="NZ_CP138348.1"/>
</dbReference>
<evidence type="ECO:0000313" key="3">
    <source>
        <dbReference type="EMBL" id="WPF87150.1"/>
    </source>
</evidence>
<feature type="compositionally biased region" description="Low complexity" evidence="1">
    <location>
        <begin position="317"/>
        <end position="350"/>
    </location>
</feature>
<feature type="compositionally biased region" description="Polar residues" evidence="1">
    <location>
        <begin position="294"/>
        <end position="316"/>
    </location>
</feature>
<dbReference type="Pfam" id="PF14233">
    <property type="entry name" value="DUF4335"/>
    <property type="match status" value="1"/>
</dbReference>
<dbReference type="AlphaFoldDB" id="A0AAF0Z926"/>
<name>A0AAF0Z926_9CHRO</name>
<feature type="transmembrane region" description="Helical" evidence="2">
    <location>
        <begin position="166"/>
        <end position="185"/>
    </location>
</feature>
<protein>
    <submittedName>
        <fullName evidence="3">DUF4335 domain-containing protein</fullName>
    </submittedName>
</protein>